<keyword evidence="2" id="KW-1185">Reference proteome</keyword>
<evidence type="ECO:0000313" key="1">
    <source>
        <dbReference type="EMBL" id="KAF2269689.1"/>
    </source>
</evidence>
<sequence>MSSQRPASNHEQQQLAFYLPCRHGFPQLRHSLDEGDGGEEAACNPSIYLLLLLLLGGRAKDCLSKVLDGRATPSSGPSLHPCARCSTTEVQKTKRANRVGDLDEDGLSSAQICPPRAISQLAISISQKIASSPSESGVRAASLVLHRARLGMQTLRDGCLLAAIDCQPSSLWYSSMYSMGRFFTISMDTGQILCPISTEAPSCAWQGDKSSPPSHCLSALQDSAPNDLTPAVTRLRVTVTRAGGTFG</sequence>
<dbReference type="Proteomes" id="UP000800093">
    <property type="component" value="Unassembled WGS sequence"/>
</dbReference>
<organism evidence="1 2">
    <name type="scientific">Lojkania enalia</name>
    <dbReference type="NCBI Taxonomy" id="147567"/>
    <lineage>
        <taxon>Eukaryota</taxon>
        <taxon>Fungi</taxon>
        <taxon>Dikarya</taxon>
        <taxon>Ascomycota</taxon>
        <taxon>Pezizomycotina</taxon>
        <taxon>Dothideomycetes</taxon>
        <taxon>Pleosporomycetidae</taxon>
        <taxon>Pleosporales</taxon>
        <taxon>Pleosporales incertae sedis</taxon>
        <taxon>Lojkania</taxon>
    </lineage>
</organism>
<name>A0A9P4NAK5_9PLEO</name>
<dbReference type="EMBL" id="ML986581">
    <property type="protein sequence ID" value="KAF2269689.1"/>
    <property type="molecule type" value="Genomic_DNA"/>
</dbReference>
<accession>A0A9P4NAK5</accession>
<protein>
    <submittedName>
        <fullName evidence="1">Uncharacterized protein</fullName>
    </submittedName>
</protein>
<reference evidence="2" key="1">
    <citation type="journal article" date="2020" name="Stud. Mycol.">
        <title>101 Dothideomycetes genomes: A test case for predicting lifestyles and emergence of pathogens.</title>
        <authorList>
            <person name="Haridas S."/>
            <person name="Albert R."/>
            <person name="Binder M."/>
            <person name="Bloem J."/>
            <person name="LaButti K."/>
            <person name="Salamov A."/>
            <person name="Andreopoulos B."/>
            <person name="Baker S."/>
            <person name="Barry K."/>
            <person name="Bills G."/>
            <person name="Bluhm B."/>
            <person name="Cannon C."/>
            <person name="Castanera R."/>
            <person name="Culley D."/>
            <person name="Daum C."/>
            <person name="Ezra D."/>
            <person name="Gonzalez J."/>
            <person name="Henrissat B."/>
            <person name="Kuo A."/>
            <person name="Liang C."/>
            <person name="Lipzen A."/>
            <person name="Lutzoni F."/>
            <person name="Magnuson J."/>
            <person name="Mondo S."/>
            <person name="Nolan M."/>
            <person name="Ohm R."/>
            <person name="Pangilinan J."/>
            <person name="Park H.-J."/>
            <person name="Ramirez L."/>
            <person name="Alfaro M."/>
            <person name="Sun H."/>
            <person name="Tritt A."/>
            <person name="Yoshinaga Y."/>
            <person name="Zwiers L.-H."/>
            <person name="Turgeon B."/>
            <person name="Goodwin S."/>
            <person name="Spatafora J."/>
            <person name="Crous P."/>
            <person name="Grigoriev I."/>
        </authorList>
    </citation>
    <scope>NUCLEOTIDE SEQUENCE [LARGE SCALE GENOMIC DNA]</scope>
    <source>
        <strain evidence="2">CBS 304.66</strain>
    </source>
</reference>
<dbReference type="AlphaFoldDB" id="A0A9P4NAK5"/>
<evidence type="ECO:0000313" key="2">
    <source>
        <dbReference type="Proteomes" id="UP000800093"/>
    </source>
</evidence>
<proteinExistence type="predicted"/>
<comment type="caution">
    <text evidence="1">The sequence shown here is derived from an EMBL/GenBank/DDBJ whole genome shotgun (WGS) entry which is preliminary data.</text>
</comment>
<gene>
    <name evidence="1" type="ORF">CC78DRAFT_574551</name>
</gene>